<keyword evidence="2" id="KW-1185">Reference proteome</keyword>
<dbReference type="Proteomes" id="UP001596972">
    <property type="component" value="Unassembled WGS sequence"/>
</dbReference>
<sequence length="146" mass="15864">MERKRAETNQPRHKVLRAGRVLQDAPLPSDVRAGLMRALAEQPGITAIGEAVDPLGRRGVALASASTTRTVTAEFGTPPEEQGTFASREEIVFDRETGEVLAVQRVLTEPGGAYRDRAPGFVISYSVIRDSGWTDSRPRPPAKPPF</sequence>
<dbReference type="RefSeq" id="WP_378302582.1">
    <property type="nucleotide sequence ID" value="NZ_JBHTJA010000059.1"/>
</dbReference>
<reference evidence="2" key="1">
    <citation type="journal article" date="2019" name="Int. J. Syst. Evol. Microbiol.">
        <title>The Global Catalogue of Microorganisms (GCM) 10K type strain sequencing project: providing services to taxonomists for standard genome sequencing and annotation.</title>
        <authorList>
            <consortium name="The Broad Institute Genomics Platform"/>
            <consortium name="The Broad Institute Genome Sequencing Center for Infectious Disease"/>
            <person name="Wu L."/>
            <person name="Ma J."/>
        </authorList>
    </citation>
    <scope>NUCLEOTIDE SEQUENCE [LARGE SCALE GENOMIC DNA]</scope>
    <source>
        <strain evidence="2">JCM 31202</strain>
    </source>
</reference>
<evidence type="ECO:0000313" key="2">
    <source>
        <dbReference type="Proteomes" id="UP001596972"/>
    </source>
</evidence>
<gene>
    <name evidence="1" type="ORF">ACFQ11_24620</name>
</gene>
<comment type="caution">
    <text evidence="1">The sequence shown here is derived from an EMBL/GenBank/DDBJ whole genome shotgun (WGS) entry which is preliminary data.</text>
</comment>
<name>A0ABW3EXZ0_9ACTN</name>
<protein>
    <submittedName>
        <fullName evidence="1">Uncharacterized protein</fullName>
    </submittedName>
</protein>
<accession>A0ABW3EXZ0</accession>
<evidence type="ECO:0000313" key="1">
    <source>
        <dbReference type="EMBL" id="MFD0903601.1"/>
    </source>
</evidence>
<proteinExistence type="predicted"/>
<dbReference type="EMBL" id="JBHTJA010000059">
    <property type="protein sequence ID" value="MFD0903601.1"/>
    <property type="molecule type" value="Genomic_DNA"/>
</dbReference>
<organism evidence="1 2">
    <name type="scientific">Actinomadura sediminis</name>
    <dbReference type="NCBI Taxonomy" id="1038904"/>
    <lineage>
        <taxon>Bacteria</taxon>
        <taxon>Bacillati</taxon>
        <taxon>Actinomycetota</taxon>
        <taxon>Actinomycetes</taxon>
        <taxon>Streptosporangiales</taxon>
        <taxon>Thermomonosporaceae</taxon>
        <taxon>Actinomadura</taxon>
    </lineage>
</organism>